<evidence type="ECO:0000313" key="3">
    <source>
        <dbReference type="Proteomes" id="UP000218811"/>
    </source>
</evidence>
<dbReference type="OMA" id="FWYMEQV"/>
<dbReference type="InterPro" id="IPR018606">
    <property type="entry name" value="Arb1"/>
</dbReference>
<dbReference type="STRING" id="742152.A0A2H3JFC5"/>
<name>A0A2H3JFC5_WOLCO</name>
<evidence type="ECO:0000256" key="1">
    <source>
        <dbReference type="SAM" id="MobiDB-lite"/>
    </source>
</evidence>
<proteinExistence type="predicted"/>
<protein>
    <submittedName>
        <fullName evidence="2">Uncharacterized protein</fullName>
    </submittedName>
</protein>
<feature type="compositionally biased region" description="Acidic residues" evidence="1">
    <location>
        <begin position="196"/>
        <end position="207"/>
    </location>
</feature>
<dbReference type="Proteomes" id="UP000218811">
    <property type="component" value="Unassembled WGS sequence"/>
</dbReference>
<accession>A0A2H3JFC5</accession>
<feature type="region of interest" description="Disordered" evidence="1">
    <location>
        <begin position="368"/>
        <end position="388"/>
    </location>
</feature>
<dbReference type="GO" id="GO:0031047">
    <property type="term" value="P:regulatory ncRNA-mediated gene silencing"/>
    <property type="evidence" value="ECO:0007669"/>
    <property type="project" value="InterPro"/>
</dbReference>
<evidence type="ECO:0000313" key="2">
    <source>
        <dbReference type="EMBL" id="PCH40920.1"/>
    </source>
</evidence>
<dbReference type="OrthoDB" id="435402at2759"/>
<dbReference type="Pfam" id="PF09692">
    <property type="entry name" value="Arb1"/>
    <property type="match status" value="1"/>
</dbReference>
<reference evidence="2 3" key="1">
    <citation type="journal article" date="2012" name="Science">
        <title>The Paleozoic origin of enzymatic lignin decomposition reconstructed from 31 fungal genomes.</title>
        <authorList>
            <person name="Floudas D."/>
            <person name="Binder M."/>
            <person name="Riley R."/>
            <person name="Barry K."/>
            <person name="Blanchette R.A."/>
            <person name="Henrissat B."/>
            <person name="Martinez A.T."/>
            <person name="Otillar R."/>
            <person name="Spatafora J.W."/>
            <person name="Yadav J.S."/>
            <person name="Aerts A."/>
            <person name="Benoit I."/>
            <person name="Boyd A."/>
            <person name="Carlson A."/>
            <person name="Copeland A."/>
            <person name="Coutinho P.M."/>
            <person name="de Vries R.P."/>
            <person name="Ferreira P."/>
            <person name="Findley K."/>
            <person name="Foster B."/>
            <person name="Gaskell J."/>
            <person name="Glotzer D."/>
            <person name="Gorecki P."/>
            <person name="Heitman J."/>
            <person name="Hesse C."/>
            <person name="Hori C."/>
            <person name="Igarashi K."/>
            <person name="Jurgens J.A."/>
            <person name="Kallen N."/>
            <person name="Kersten P."/>
            <person name="Kohler A."/>
            <person name="Kuees U."/>
            <person name="Kumar T.K.A."/>
            <person name="Kuo A."/>
            <person name="LaButti K."/>
            <person name="Larrondo L.F."/>
            <person name="Lindquist E."/>
            <person name="Ling A."/>
            <person name="Lombard V."/>
            <person name="Lucas S."/>
            <person name="Lundell T."/>
            <person name="Martin R."/>
            <person name="McLaughlin D.J."/>
            <person name="Morgenstern I."/>
            <person name="Morin E."/>
            <person name="Murat C."/>
            <person name="Nagy L.G."/>
            <person name="Nolan M."/>
            <person name="Ohm R.A."/>
            <person name="Patyshakuliyeva A."/>
            <person name="Rokas A."/>
            <person name="Ruiz-Duenas F.J."/>
            <person name="Sabat G."/>
            <person name="Salamov A."/>
            <person name="Samejima M."/>
            <person name="Schmutz J."/>
            <person name="Slot J.C."/>
            <person name="St John F."/>
            <person name="Stenlid J."/>
            <person name="Sun H."/>
            <person name="Sun S."/>
            <person name="Syed K."/>
            <person name="Tsang A."/>
            <person name="Wiebenga A."/>
            <person name="Young D."/>
            <person name="Pisabarro A."/>
            <person name="Eastwood D.C."/>
            <person name="Martin F."/>
            <person name="Cullen D."/>
            <person name="Grigoriev I.V."/>
            <person name="Hibbett D.S."/>
        </authorList>
    </citation>
    <scope>NUCLEOTIDE SEQUENCE [LARGE SCALE GENOMIC DNA]</scope>
    <source>
        <strain evidence="2 3">MD-104</strain>
    </source>
</reference>
<dbReference type="EMBL" id="KB468113">
    <property type="protein sequence ID" value="PCH40920.1"/>
    <property type="molecule type" value="Genomic_DNA"/>
</dbReference>
<dbReference type="AlphaFoldDB" id="A0A2H3JFC5"/>
<sequence length="670" mass="73798">MSTPIAVTIASSRSQQGAPAASTTNTTFDASQPYIRFPPFPAPPEGVAVVPFSTFKPAGIYVVEDPPPGYVERDGRGMPTIGLRVKHALPDANPRRKKKARIVTDATGHVRRLAWHEEWEAGEPLRRMTAPVDPSVPRDERLHQASQDFKAERPWPLVDSGVPQLWDAFRLYLGIITNLQPSVSKKQLKMLQAAGNEDDDEDDEEAYDAPREQVATGGDQTKADEEQSGGSCRPETPAEEQQNLSGNFPEETNSRMDAFFNDTETNIKIFFSSHYRDKGLMWSEPRTHDGPILIQYFLNFLLRNRVFPEPEYEKGMRRALDVVATARKELPATFVIGRAIPDGFSMGCERLWGGMTYKQAQIQCTELSNGSPDEEQRKADDLDASAAQREEDVDAFKAAVGQTDVEIITPETVESLAKEVQKAEAAADANVNGVDSDGWGGSPAAGWNTAPADGWGTGTGWHTEDTSNSWVPVEPNPLMATLGPTILPLTHTTGIVERSTRRIVTISPPEKIKPAKKGKTDTEQVEEELRTRFAKMVLAPWTGWDQNDSDDTSRPSILFSSRGAAIRKEDKQDAMDTSDTIAPAHKPHNPFADEITVLIELSGADKLIVGMGLRATWIQLARQDISKTRWLEVTETPQGSSGSVGEYGAPTTSWYIEHLIAILPSFHTDV</sequence>
<dbReference type="GO" id="GO:0033167">
    <property type="term" value="C:ARC complex"/>
    <property type="evidence" value="ECO:0007669"/>
    <property type="project" value="InterPro"/>
</dbReference>
<feature type="region of interest" description="Disordered" evidence="1">
    <location>
        <begin position="1"/>
        <end position="30"/>
    </location>
</feature>
<organism evidence="2 3">
    <name type="scientific">Wolfiporia cocos (strain MD-104)</name>
    <name type="common">Brown rot fungus</name>
    <dbReference type="NCBI Taxonomy" id="742152"/>
    <lineage>
        <taxon>Eukaryota</taxon>
        <taxon>Fungi</taxon>
        <taxon>Dikarya</taxon>
        <taxon>Basidiomycota</taxon>
        <taxon>Agaricomycotina</taxon>
        <taxon>Agaricomycetes</taxon>
        <taxon>Polyporales</taxon>
        <taxon>Phaeolaceae</taxon>
        <taxon>Wolfiporia</taxon>
    </lineage>
</organism>
<feature type="region of interest" description="Disordered" evidence="1">
    <location>
        <begin position="190"/>
        <end position="254"/>
    </location>
</feature>
<gene>
    <name evidence="2" type="ORF">WOLCODRAFT_137071</name>
</gene>
<keyword evidence="3" id="KW-1185">Reference proteome</keyword>